<dbReference type="Pfam" id="PF00107">
    <property type="entry name" value="ADH_zinc_N"/>
    <property type="match status" value="1"/>
</dbReference>
<evidence type="ECO:0000256" key="10">
    <source>
        <dbReference type="ARBA" id="ARBA00049243"/>
    </source>
</evidence>
<dbReference type="PANTHER" id="PTHR43880:SF42">
    <property type="entry name" value="ALCOHOL DEHYDROGENASE-LIKE 3"/>
    <property type="match status" value="1"/>
</dbReference>
<evidence type="ECO:0000259" key="14">
    <source>
        <dbReference type="Pfam" id="PF08240"/>
    </source>
</evidence>
<dbReference type="EMBL" id="NCVQ01000001">
    <property type="protein sequence ID" value="PWZ54226.1"/>
    <property type="molecule type" value="Genomic_DNA"/>
</dbReference>
<dbReference type="Gene3D" id="3.90.180.10">
    <property type="entry name" value="Medium-chain alcohol dehydrogenases, catalytic domain"/>
    <property type="match status" value="1"/>
</dbReference>
<dbReference type="InterPro" id="IPR036291">
    <property type="entry name" value="NAD(P)-bd_dom_sf"/>
</dbReference>
<dbReference type="PANTHER" id="PTHR43880">
    <property type="entry name" value="ALCOHOL DEHYDROGENASE"/>
    <property type="match status" value="1"/>
</dbReference>
<dbReference type="GO" id="GO:0008270">
    <property type="term" value="F:zinc ion binding"/>
    <property type="evidence" value="ECO:0007669"/>
    <property type="project" value="InterPro"/>
</dbReference>
<dbReference type="FunFam" id="3.40.50.720:FF:000003">
    <property type="entry name" value="S-(hydroxymethyl)glutathione dehydrogenase"/>
    <property type="match status" value="1"/>
</dbReference>
<name>A0A317Y7L4_MAIZE</name>
<evidence type="ECO:0000256" key="9">
    <source>
        <dbReference type="ARBA" id="ARBA00049164"/>
    </source>
</evidence>
<comment type="catalytic activity">
    <reaction evidence="9">
        <text>a secondary alcohol + NAD(+) = a ketone + NADH + H(+)</text>
        <dbReference type="Rhea" id="RHEA:10740"/>
        <dbReference type="ChEBI" id="CHEBI:15378"/>
        <dbReference type="ChEBI" id="CHEBI:17087"/>
        <dbReference type="ChEBI" id="CHEBI:35681"/>
        <dbReference type="ChEBI" id="CHEBI:57540"/>
        <dbReference type="ChEBI" id="CHEBI:57945"/>
        <dbReference type="EC" id="1.1.1.1"/>
    </reaction>
</comment>
<dbReference type="AlphaFoldDB" id="A0A317Y7L4"/>
<feature type="domain" description="Alcohol dehydrogenase-like C-terminal" evidence="13">
    <location>
        <begin position="269"/>
        <end position="400"/>
    </location>
</feature>
<dbReference type="GO" id="GO:0005737">
    <property type="term" value="C:cytoplasm"/>
    <property type="evidence" value="ECO:0007669"/>
    <property type="project" value="UniProtKB-SubCell"/>
</dbReference>
<dbReference type="ExpressionAtlas" id="A0A317Y7L4">
    <property type="expression patterns" value="baseline and differential"/>
</dbReference>
<dbReference type="PROSITE" id="PS00059">
    <property type="entry name" value="ADH_ZINC"/>
    <property type="match status" value="1"/>
</dbReference>
<dbReference type="SUPFAM" id="SSF50129">
    <property type="entry name" value="GroES-like"/>
    <property type="match status" value="2"/>
</dbReference>
<dbReference type="InterPro" id="IPR002328">
    <property type="entry name" value="ADH_Zn_CS"/>
</dbReference>
<evidence type="ECO:0000256" key="8">
    <source>
        <dbReference type="ARBA" id="ARBA00023027"/>
    </source>
</evidence>
<evidence type="ECO:0000256" key="3">
    <source>
        <dbReference type="ARBA" id="ARBA00010902"/>
    </source>
</evidence>
<keyword evidence="8" id="KW-0520">NAD</keyword>
<keyword evidence="7" id="KW-0560">Oxidoreductase</keyword>
<dbReference type="Gene3D" id="3.40.50.720">
    <property type="entry name" value="NAD(P)-binding Rossmann-like Domain"/>
    <property type="match status" value="1"/>
</dbReference>
<evidence type="ECO:0000256" key="12">
    <source>
        <dbReference type="SAM" id="MobiDB-lite"/>
    </source>
</evidence>
<accession>A0A317Y7L4</accession>
<evidence type="ECO:0000256" key="2">
    <source>
        <dbReference type="ARBA" id="ARBA00004496"/>
    </source>
</evidence>
<evidence type="ECO:0000256" key="6">
    <source>
        <dbReference type="ARBA" id="ARBA00022833"/>
    </source>
</evidence>
<evidence type="ECO:0000259" key="13">
    <source>
        <dbReference type="Pfam" id="PF00107"/>
    </source>
</evidence>
<comment type="subcellular location">
    <subcellularLocation>
        <location evidence="2">Cytoplasm</location>
    </subcellularLocation>
</comment>
<evidence type="ECO:0000256" key="11">
    <source>
        <dbReference type="RuleBase" id="RU361277"/>
    </source>
</evidence>
<keyword evidence="5 11" id="KW-0479">Metal-binding</keyword>
<evidence type="ECO:0000256" key="7">
    <source>
        <dbReference type="ARBA" id="ARBA00023002"/>
    </source>
</evidence>
<dbReference type="Pfam" id="PF08240">
    <property type="entry name" value="ADH_N"/>
    <property type="match status" value="1"/>
</dbReference>
<feature type="domain" description="Alcohol dehydrogenase-like N-terminal" evidence="14">
    <location>
        <begin position="90"/>
        <end position="227"/>
    </location>
</feature>
<proteinExistence type="inferred from homology"/>
<dbReference type="GO" id="GO:0004022">
    <property type="term" value="F:alcohol dehydrogenase (NAD+) activity"/>
    <property type="evidence" value="ECO:0007669"/>
    <property type="project" value="UniProtKB-EC"/>
</dbReference>
<sequence>MAAAHYGNGSSTSGGGGGGGRGRGKPITCKGAVACLRFLFCFSSLRRSLARRRRGSVRHTYLTCAARAAAVAWGPGLPLSLEEVEVAPPGPMEVRVKVLFTSICHTDLSAWKGECEAQRKYPRILGHEAAGVVESVGEGVEGLAPGDHVVPIFTGECEKCVYCKSDKTNLCGTYRVDPLKSSMVYDDGTRFSVVDQASGQRRPVYHFLNTSTFTEYTVLDAACAVKINPEAPLQRMCLLSCGISTGVGAAWNTANVSARSTVAVFGLGAVGLAVAEGARLRGATRIIGVDVNPSKFTKGKEMGITDFIDPNDICDKPVHEVIREMTDGGVDYSFECTGINDVLREAFLSTHDGWGLTVVLGIHSTPKMVPLHPMELYGRRITGCVFGDFKGKSQLPDLVDKCVNGEVNINFDGFITHKMPFSDINKAFRLLEEGKSLRCLLSL</sequence>
<comment type="cofactor">
    <cofactor evidence="1 11">
        <name>Zn(2+)</name>
        <dbReference type="ChEBI" id="CHEBI:29105"/>
    </cofactor>
</comment>
<evidence type="ECO:0000313" key="15">
    <source>
        <dbReference type="EMBL" id="PWZ54226.1"/>
    </source>
</evidence>
<dbReference type="FunFam" id="3.90.180.10:FF:000007">
    <property type="entry name" value="Alcohol dehydrogenase 6"/>
    <property type="match status" value="1"/>
</dbReference>
<evidence type="ECO:0000256" key="5">
    <source>
        <dbReference type="ARBA" id="ARBA00022723"/>
    </source>
</evidence>
<dbReference type="InterPro" id="IPR013149">
    <property type="entry name" value="ADH-like_C"/>
</dbReference>
<dbReference type="InterPro" id="IPR011032">
    <property type="entry name" value="GroES-like_sf"/>
</dbReference>
<organism evidence="15">
    <name type="scientific">Zea mays</name>
    <name type="common">Maize</name>
    <dbReference type="NCBI Taxonomy" id="4577"/>
    <lineage>
        <taxon>Eukaryota</taxon>
        <taxon>Viridiplantae</taxon>
        <taxon>Streptophyta</taxon>
        <taxon>Embryophyta</taxon>
        <taxon>Tracheophyta</taxon>
        <taxon>Spermatophyta</taxon>
        <taxon>Magnoliopsida</taxon>
        <taxon>Liliopsida</taxon>
        <taxon>Poales</taxon>
        <taxon>Poaceae</taxon>
        <taxon>PACMAD clade</taxon>
        <taxon>Panicoideae</taxon>
        <taxon>Andropogonodae</taxon>
        <taxon>Andropogoneae</taxon>
        <taxon>Tripsacinae</taxon>
        <taxon>Zea</taxon>
    </lineage>
</organism>
<comment type="similarity">
    <text evidence="3">Belongs to the zinc-containing alcohol dehydrogenase family. Class-III subfamily.</text>
</comment>
<keyword evidence="6 11" id="KW-0862">Zinc</keyword>
<comment type="subunit">
    <text evidence="4">Homodimer.</text>
</comment>
<dbReference type="SUPFAM" id="SSF51735">
    <property type="entry name" value="NAD(P)-binding Rossmann-fold domains"/>
    <property type="match status" value="1"/>
</dbReference>
<evidence type="ECO:0000256" key="4">
    <source>
        <dbReference type="ARBA" id="ARBA00011738"/>
    </source>
</evidence>
<feature type="compositionally biased region" description="Gly residues" evidence="12">
    <location>
        <begin position="12"/>
        <end position="21"/>
    </location>
</feature>
<reference evidence="15" key="1">
    <citation type="journal article" date="2018" name="Nat. Genet.">
        <title>Extensive intraspecific gene order and gene structural variations between Mo17 and other maize genomes.</title>
        <authorList>
            <person name="Sun S."/>
            <person name="Zhou Y."/>
            <person name="Chen J."/>
            <person name="Shi J."/>
            <person name="Zhao H."/>
            <person name="Zhao H."/>
            <person name="Song W."/>
            <person name="Zhang M."/>
            <person name="Cui Y."/>
            <person name="Dong X."/>
            <person name="Liu H."/>
            <person name="Ma X."/>
            <person name="Jiao Y."/>
            <person name="Wang B."/>
            <person name="Wei X."/>
            <person name="Stein J.C."/>
            <person name="Glaubitz J.C."/>
            <person name="Lu F."/>
            <person name="Yu G."/>
            <person name="Liang C."/>
            <person name="Fengler K."/>
            <person name="Li B."/>
            <person name="Rafalski A."/>
            <person name="Schnable P.S."/>
            <person name="Ware D.H."/>
            <person name="Buckler E.S."/>
            <person name="Lai J."/>
        </authorList>
    </citation>
    <scope>NUCLEOTIDE SEQUENCE [LARGE SCALE GENOMIC DNA]</scope>
    <source>
        <tissue evidence="15">Seedling</tissue>
    </source>
</reference>
<gene>
    <name evidence="15" type="primary">At1g32780</name>
    <name evidence="15" type="ORF">Zm00014a_036541</name>
</gene>
<evidence type="ECO:0000256" key="1">
    <source>
        <dbReference type="ARBA" id="ARBA00001947"/>
    </source>
</evidence>
<protein>
    <submittedName>
        <fullName evidence="15">Alcohol dehydrogenase-like 3</fullName>
    </submittedName>
</protein>
<comment type="caution">
    <text evidence="15">The sequence shown here is derived from an EMBL/GenBank/DDBJ whole genome shotgun (WGS) entry which is preliminary data.</text>
</comment>
<comment type="catalytic activity">
    <reaction evidence="10">
        <text>a primary alcohol + NAD(+) = an aldehyde + NADH + H(+)</text>
        <dbReference type="Rhea" id="RHEA:10736"/>
        <dbReference type="ChEBI" id="CHEBI:15378"/>
        <dbReference type="ChEBI" id="CHEBI:15734"/>
        <dbReference type="ChEBI" id="CHEBI:17478"/>
        <dbReference type="ChEBI" id="CHEBI:57540"/>
        <dbReference type="ChEBI" id="CHEBI:57945"/>
        <dbReference type="EC" id="1.1.1.1"/>
    </reaction>
</comment>
<dbReference type="Proteomes" id="UP000251960">
    <property type="component" value="Chromosome 1"/>
</dbReference>
<dbReference type="InterPro" id="IPR013154">
    <property type="entry name" value="ADH-like_N"/>
</dbReference>
<feature type="region of interest" description="Disordered" evidence="12">
    <location>
        <begin position="1"/>
        <end position="22"/>
    </location>
</feature>